<dbReference type="AlphaFoldDB" id="A0AAW1WNW8"/>
<name>A0AAW1WNW8_RUBAR</name>
<reference evidence="1 2" key="1">
    <citation type="journal article" date="2023" name="G3 (Bethesda)">
        <title>A chromosome-length genome assembly and annotation of blackberry (Rubus argutus, cv. 'Hillquist').</title>
        <authorList>
            <person name="Bruna T."/>
            <person name="Aryal R."/>
            <person name="Dudchenko O."/>
            <person name="Sargent D.J."/>
            <person name="Mead D."/>
            <person name="Buti M."/>
            <person name="Cavallini A."/>
            <person name="Hytonen T."/>
            <person name="Andres J."/>
            <person name="Pham M."/>
            <person name="Weisz D."/>
            <person name="Mascagni F."/>
            <person name="Usai G."/>
            <person name="Natali L."/>
            <person name="Bassil N."/>
            <person name="Fernandez G.E."/>
            <person name="Lomsadze A."/>
            <person name="Armour M."/>
            <person name="Olukolu B."/>
            <person name="Poorten T."/>
            <person name="Britton C."/>
            <person name="Davik J."/>
            <person name="Ashrafi H."/>
            <person name="Aiden E.L."/>
            <person name="Borodovsky M."/>
            <person name="Worthington M."/>
        </authorList>
    </citation>
    <scope>NUCLEOTIDE SEQUENCE [LARGE SCALE GENOMIC DNA]</scope>
    <source>
        <strain evidence="1">PI 553951</strain>
    </source>
</reference>
<gene>
    <name evidence="1" type="ORF">M0R45_023514</name>
</gene>
<accession>A0AAW1WNW8</accession>
<keyword evidence="2" id="KW-1185">Reference proteome</keyword>
<evidence type="ECO:0000313" key="2">
    <source>
        <dbReference type="Proteomes" id="UP001457282"/>
    </source>
</evidence>
<dbReference type="Proteomes" id="UP001457282">
    <property type="component" value="Unassembled WGS sequence"/>
</dbReference>
<dbReference type="EMBL" id="JBEDUW010000005">
    <property type="protein sequence ID" value="KAK9926273.1"/>
    <property type="molecule type" value="Genomic_DNA"/>
</dbReference>
<protein>
    <submittedName>
        <fullName evidence="1">Uncharacterized protein</fullName>
    </submittedName>
</protein>
<sequence>MGRVRRLWFSQRVAGSGFEVAQCMRRRSRRELTQPRPSVFLESREKPLFLDESALRFGWTSGRVAFRGCITYTRGSQIKPWARPNHHAE</sequence>
<proteinExistence type="predicted"/>
<comment type="caution">
    <text evidence="1">The sequence shown here is derived from an EMBL/GenBank/DDBJ whole genome shotgun (WGS) entry which is preliminary data.</text>
</comment>
<organism evidence="1 2">
    <name type="scientific">Rubus argutus</name>
    <name type="common">Southern blackberry</name>
    <dbReference type="NCBI Taxonomy" id="59490"/>
    <lineage>
        <taxon>Eukaryota</taxon>
        <taxon>Viridiplantae</taxon>
        <taxon>Streptophyta</taxon>
        <taxon>Embryophyta</taxon>
        <taxon>Tracheophyta</taxon>
        <taxon>Spermatophyta</taxon>
        <taxon>Magnoliopsida</taxon>
        <taxon>eudicotyledons</taxon>
        <taxon>Gunneridae</taxon>
        <taxon>Pentapetalae</taxon>
        <taxon>rosids</taxon>
        <taxon>fabids</taxon>
        <taxon>Rosales</taxon>
        <taxon>Rosaceae</taxon>
        <taxon>Rosoideae</taxon>
        <taxon>Rosoideae incertae sedis</taxon>
        <taxon>Rubus</taxon>
    </lineage>
</organism>
<evidence type="ECO:0000313" key="1">
    <source>
        <dbReference type="EMBL" id="KAK9926273.1"/>
    </source>
</evidence>